<dbReference type="InParanoid" id="A0A194QNL6"/>
<sequence>MDTASIRIKFTPMVKIIKEKSLIYSLEITPEVMYVDNVDKIEWKKENDLIEYIVPMKHRIVLRKVTPDNNDEPNKIYYSCVDLLHTRSINNTELGSGDVSRIISDNVILKTIIPDIRNNEKCKIKLTNNHTLDLETEYDKKANNLLYKSCKRK</sequence>
<dbReference type="Proteomes" id="UP000053240">
    <property type="component" value="Unassembled WGS sequence"/>
</dbReference>
<evidence type="ECO:0000313" key="1">
    <source>
        <dbReference type="EMBL" id="KPJ06949.1"/>
    </source>
</evidence>
<reference evidence="1 2" key="1">
    <citation type="journal article" date="2015" name="Nat. Commun.">
        <title>Outbred genome sequencing and CRISPR/Cas9 gene editing in butterflies.</title>
        <authorList>
            <person name="Li X."/>
            <person name="Fan D."/>
            <person name="Zhang W."/>
            <person name="Liu G."/>
            <person name="Zhang L."/>
            <person name="Zhao L."/>
            <person name="Fang X."/>
            <person name="Chen L."/>
            <person name="Dong Y."/>
            <person name="Chen Y."/>
            <person name="Ding Y."/>
            <person name="Zhao R."/>
            <person name="Feng M."/>
            <person name="Zhu Y."/>
            <person name="Feng Y."/>
            <person name="Jiang X."/>
            <person name="Zhu D."/>
            <person name="Xiang H."/>
            <person name="Feng X."/>
            <person name="Li S."/>
            <person name="Wang J."/>
            <person name="Zhang G."/>
            <person name="Kronforst M.R."/>
            <person name="Wang W."/>
        </authorList>
    </citation>
    <scope>NUCLEOTIDE SEQUENCE [LARGE SCALE GENOMIC DNA]</scope>
    <source>
        <strain evidence="1">Ya'a_city_454_Pm</strain>
        <tissue evidence="1">Whole body</tissue>
    </source>
</reference>
<gene>
    <name evidence="1" type="ORF">RR48_11448</name>
</gene>
<name>A0A194QNL6_PAPMA</name>
<dbReference type="AlphaFoldDB" id="A0A194QNL6"/>
<proteinExistence type="predicted"/>
<evidence type="ECO:0000313" key="2">
    <source>
        <dbReference type="Proteomes" id="UP000053240"/>
    </source>
</evidence>
<protein>
    <submittedName>
        <fullName evidence="1">Uncharacterized protein</fullName>
    </submittedName>
</protein>
<dbReference type="EMBL" id="KQ461194">
    <property type="protein sequence ID" value="KPJ06949.1"/>
    <property type="molecule type" value="Genomic_DNA"/>
</dbReference>
<organism evidence="1 2">
    <name type="scientific">Papilio machaon</name>
    <name type="common">Old World swallowtail butterfly</name>
    <dbReference type="NCBI Taxonomy" id="76193"/>
    <lineage>
        <taxon>Eukaryota</taxon>
        <taxon>Metazoa</taxon>
        <taxon>Ecdysozoa</taxon>
        <taxon>Arthropoda</taxon>
        <taxon>Hexapoda</taxon>
        <taxon>Insecta</taxon>
        <taxon>Pterygota</taxon>
        <taxon>Neoptera</taxon>
        <taxon>Endopterygota</taxon>
        <taxon>Lepidoptera</taxon>
        <taxon>Glossata</taxon>
        <taxon>Ditrysia</taxon>
        <taxon>Papilionoidea</taxon>
        <taxon>Papilionidae</taxon>
        <taxon>Papilioninae</taxon>
        <taxon>Papilio</taxon>
    </lineage>
</organism>
<accession>A0A194QNL6</accession>
<keyword evidence="2" id="KW-1185">Reference proteome</keyword>
<dbReference type="KEGG" id="pmac:106719404"/>